<dbReference type="EMBL" id="FWZX01000025">
    <property type="protein sequence ID" value="SMF64186.1"/>
    <property type="molecule type" value="Genomic_DNA"/>
</dbReference>
<keyword evidence="2" id="KW-0808">Transferase</keyword>
<organism evidence="2 3">
    <name type="scientific">Tistlia consotensis USBA 355</name>
    <dbReference type="NCBI Taxonomy" id="560819"/>
    <lineage>
        <taxon>Bacteria</taxon>
        <taxon>Pseudomonadati</taxon>
        <taxon>Pseudomonadota</taxon>
        <taxon>Alphaproteobacteria</taxon>
        <taxon>Rhodospirillales</taxon>
        <taxon>Rhodovibrionaceae</taxon>
        <taxon>Tistlia</taxon>
    </lineage>
</organism>
<evidence type="ECO:0000313" key="3">
    <source>
        <dbReference type="Proteomes" id="UP000192917"/>
    </source>
</evidence>
<dbReference type="InterPro" id="IPR000120">
    <property type="entry name" value="Amidase"/>
</dbReference>
<keyword evidence="3" id="KW-1185">Reference proteome</keyword>
<sequence length="478" mass="50281">MTELCDLDAVALRRLIGRRAVSPVELLDSCLARIERVNPALNAITATCFERARREAEAAEHAVKAGEALGPLHGLPVGIKDLQETEGLRTTFGSKLFADHVPVRDERTVAAVRAAGAVVVGKTNVPEFGAGGNSTNPVYGATGNPFDPERTCGGSSGGSAAALATGMTPIATGSDTGGSLRLPAGFCGIVGHRPTPGLVPSERRQAGWAPISVLGPMGRTVADTALLFQAMVASDPRDPLSPPDGTPGGFFPLPEADLSDLRVAVSTDLGFAPVDSRIRETFGKAVARFRGAFGSVEEVDPPLDDADAIFDVLRALQFVAAHGKRTPEQKALLGPNIVANVEQGLAMSLSDVAEAQAAHTALYRRFLRFMDDYDLLICPTVAVPPFPHRQLTLSEIDGKPARTYFHWLALTYGLTLTAHPVISLPCGLDPTGTPFGIQLCGKRGGDRRLLALAAALEAHLAALPGLGRPLPDLEKLTR</sequence>
<dbReference type="InterPro" id="IPR023631">
    <property type="entry name" value="Amidase_dom"/>
</dbReference>
<protein>
    <submittedName>
        <fullName evidence="2">Asp-tRNAAsn/Glu-tRNAGln amidotransferase A subunit</fullName>
    </submittedName>
</protein>
<dbReference type="Gene3D" id="3.90.1300.10">
    <property type="entry name" value="Amidase signature (AS) domain"/>
    <property type="match status" value="1"/>
</dbReference>
<dbReference type="STRING" id="560819.SAMN05428998_12538"/>
<reference evidence="2 3" key="1">
    <citation type="submission" date="2017-04" db="EMBL/GenBank/DDBJ databases">
        <authorList>
            <person name="Afonso C.L."/>
            <person name="Miller P.J."/>
            <person name="Scott M.A."/>
            <person name="Spackman E."/>
            <person name="Goraichik I."/>
            <person name="Dimitrov K.M."/>
            <person name="Suarez D.L."/>
            <person name="Swayne D.E."/>
        </authorList>
    </citation>
    <scope>NUCLEOTIDE SEQUENCE [LARGE SCALE GENOMIC DNA]</scope>
    <source>
        <strain evidence="2 3">USBA 355</strain>
    </source>
</reference>
<proteinExistence type="predicted"/>
<name>A0A1Y6CPL4_9PROT</name>
<dbReference type="Proteomes" id="UP000192917">
    <property type="component" value="Unassembled WGS sequence"/>
</dbReference>
<accession>A0A1Y6CPL4</accession>
<dbReference type="PROSITE" id="PS00571">
    <property type="entry name" value="AMIDASES"/>
    <property type="match status" value="1"/>
</dbReference>
<dbReference type="PANTHER" id="PTHR11895">
    <property type="entry name" value="TRANSAMIDASE"/>
    <property type="match status" value="1"/>
</dbReference>
<evidence type="ECO:0000313" key="2">
    <source>
        <dbReference type="EMBL" id="SMF64186.1"/>
    </source>
</evidence>
<dbReference type="InterPro" id="IPR036928">
    <property type="entry name" value="AS_sf"/>
</dbReference>
<dbReference type="AlphaFoldDB" id="A0A1Y6CPL4"/>
<dbReference type="GO" id="GO:0016740">
    <property type="term" value="F:transferase activity"/>
    <property type="evidence" value="ECO:0007669"/>
    <property type="project" value="UniProtKB-KW"/>
</dbReference>
<dbReference type="PANTHER" id="PTHR11895:SF76">
    <property type="entry name" value="INDOLEACETAMIDE HYDROLASE"/>
    <property type="match status" value="1"/>
</dbReference>
<dbReference type="SUPFAM" id="SSF75304">
    <property type="entry name" value="Amidase signature (AS) enzymes"/>
    <property type="match status" value="1"/>
</dbReference>
<gene>
    <name evidence="2" type="ORF">SAMN05428998_12538</name>
</gene>
<dbReference type="RefSeq" id="WP_085125196.1">
    <property type="nucleotide sequence ID" value="NZ_FWZX01000025.1"/>
</dbReference>
<feature type="domain" description="Amidase" evidence="1">
    <location>
        <begin position="25"/>
        <end position="450"/>
    </location>
</feature>
<dbReference type="Pfam" id="PF01425">
    <property type="entry name" value="Amidase"/>
    <property type="match status" value="1"/>
</dbReference>
<evidence type="ECO:0000259" key="1">
    <source>
        <dbReference type="Pfam" id="PF01425"/>
    </source>
</evidence>
<dbReference type="InterPro" id="IPR020556">
    <property type="entry name" value="Amidase_CS"/>
</dbReference>